<dbReference type="InterPro" id="IPR011467">
    <property type="entry name" value="DUF1573"/>
</dbReference>
<dbReference type="PANTHER" id="PTHR37833:SF1">
    <property type="entry name" value="SIGNAL PEPTIDE PROTEIN"/>
    <property type="match status" value="1"/>
</dbReference>
<dbReference type="PANTHER" id="PTHR37833">
    <property type="entry name" value="LIPOPROTEIN-RELATED"/>
    <property type="match status" value="1"/>
</dbReference>
<protein>
    <recommendedName>
        <fullName evidence="4">DUF1573 domain-containing protein</fullName>
    </recommendedName>
</protein>
<proteinExistence type="predicted"/>
<reference evidence="2 3" key="1">
    <citation type="submission" date="2016-10" db="EMBL/GenBank/DDBJ databases">
        <authorList>
            <person name="de Groot N.N."/>
        </authorList>
    </citation>
    <scope>NUCLEOTIDE SEQUENCE [LARGE SCALE GENOMIC DNA]</scope>
    <source>
        <strain evidence="2 3">CGMCC 1.6114</strain>
    </source>
</reference>
<dbReference type="Gene3D" id="2.60.40.10">
    <property type="entry name" value="Immunoglobulins"/>
    <property type="match status" value="1"/>
</dbReference>
<evidence type="ECO:0000256" key="1">
    <source>
        <dbReference type="SAM" id="SignalP"/>
    </source>
</evidence>
<dbReference type="EMBL" id="FPAG01000008">
    <property type="protein sequence ID" value="SFT06578.1"/>
    <property type="molecule type" value="Genomic_DNA"/>
</dbReference>
<dbReference type="OrthoDB" id="826619at2"/>
<sequence>MKKAVLMLVAVASLSIVSCKDNATNKIKSENVDIAAQRDEDAKKLPVMTFEKTEHDFGNIVQGTPVETKFKFTNTGDAPLIITDAKSSCGCTVPEKPKDPIAPGETGELLVKFNGSGSNQVTKTITVTANTANGNETLRIKAFVTPKDKAGSPIKVSN</sequence>
<evidence type="ECO:0000313" key="2">
    <source>
        <dbReference type="EMBL" id="SFT06578.1"/>
    </source>
</evidence>
<evidence type="ECO:0008006" key="4">
    <source>
        <dbReference type="Google" id="ProtNLM"/>
    </source>
</evidence>
<organism evidence="2 3">
    <name type="scientific">Zhouia amylolytica</name>
    <dbReference type="NCBI Taxonomy" id="376730"/>
    <lineage>
        <taxon>Bacteria</taxon>
        <taxon>Pseudomonadati</taxon>
        <taxon>Bacteroidota</taxon>
        <taxon>Flavobacteriia</taxon>
        <taxon>Flavobacteriales</taxon>
        <taxon>Flavobacteriaceae</taxon>
        <taxon>Zhouia</taxon>
    </lineage>
</organism>
<gene>
    <name evidence="2" type="ORF">SAMN04487906_2729</name>
</gene>
<dbReference type="PROSITE" id="PS51257">
    <property type="entry name" value="PROKAR_LIPOPROTEIN"/>
    <property type="match status" value="1"/>
</dbReference>
<name>A0A1I6UYR6_9FLAO</name>
<keyword evidence="1" id="KW-0732">Signal</keyword>
<dbReference type="AlphaFoldDB" id="A0A1I6UYR6"/>
<dbReference type="InterPro" id="IPR013783">
    <property type="entry name" value="Ig-like_fold"/>
</dbReference>
<accession>A0A1I6UYR6</accession>
<feature type="signal peptide" evidence="1">
    <location>
        <begin position="1"/>
        <end position="23"/>
    </location>
</feature>
<dbReference type="RefSeq" id="WP_038261494.1">
    <property type="nucleotide sequence ID" value="NZ_FPAG01000008.1"/>
</dbReference>
<feature type="chain" id="PRO_5010216993" description="DUF1573 domain-containing protein" evidence="1">
    <location>
        <begin position="24"/>
        <end position="158"/>
    </location>
</feature>
<evidence type="ECO:0000313" key="3">
    <source>
        <dbReference type="Proteomes" id="UP000183209"/>
    </source>
</evidence>
<dbReference type="Pfam" id="PF07610">
    <property type="entry name" value="DUF1573"/>
    <property type="match status" value="1"/>
</dbReference>
<dbReference type="Proteomes" id="UP000183209">
    <property type="component" value="Unassembled WGS sequence"/>
</dbReference>